<dbReference type="Proteomes" id="UP000198723">
    <property type="component" value="Unassembled WGS sequence"/>
</dbReference>
<reference evidence="2 3" key="1">
    <citation type="submission" date="2016-08" db="EMBL/GenBank/DDBJ databases">
        <authorList>
            <person name="Seilhamer J.J."/>
        </authorList>
    </citation>
    <scope>NUCLEOTIDE SEQUENCE [LARGE SCALE GENOMIC DNA]</scope>
    <source>
        <strain evidence="2 3">HBR26</strain>
    </source>
</reference>
<dbReference type="AlphaFoldDB" id="A0A1C3Y3Q7"/>
<feature type="compositionally biased region" description="Basic and acidic residues" evidence="1">
    <location>
        <begin position="42"/>
        <end position="56"/>
    </location>
</feature>
<evidence type="ECO:0000313" key="3">
    <source>
        <dbReference type="Proteomes" id="UP000198723"/>
    </source>
</evidence>
<feature type="compositionally biased region" description="Acidic residues" evidence="1">
    <location>
        <begin position="135"/>
        <end position="147"/>
    </location>
</feature>
<sequence length="147" mass="16054">MAGKAGENRPGSDFEASGTARTGGAAKFELTVFDDEATVDTEQGRRNTMDEQDRWRQMASAPRDGSRILVTIRASEQGPAEVDLAYWSHGDQFGGEGWRASDSSPGHIIEYAEPELKCWMPMPSANRTSMPSPWEGEDDEQLDGSGI</sequence>
<feature type="region of interest" description="Disordered" evidence="1">
    <location>
        <begin position="1"/>
        <end position="22"/>
    </location>
</feature>
<feature type="compositionally biased region" description="Basic and acidic residues" evidence="1">
    <location>
        <begin position="1"/>
        <end position="12"/>
    </location>
</feature>
<feature type="region of interest" description="Disordered" evidence="1">
    <location>
        <begin position="39"/>
        <end position="63"/>
    </location>
</feature>
<organism evidence="2 3">
    <name type="scientific">Rhizobium aethiopicum</name>
    <dbReference type="NCBI Taxonomy" id="1138170"/>
    <lineage>
        <taxon>Bacteria</taxon>
        <taxon>Pseudomonadati</taxon>
        <taxon>Pseudomonadota</taxon>
        <taxon>Alphaproteobacteria</taxon>
        <taxon>Hyphomicrobiales</taxon>
        <taxon>Rhizobiaceae</taxon>
        <taxon>Rhizobium/Agrobacterium group</taxon>
        <taxon>Rhizobium</taxon>
    </lineage>
</organism>
<evidence type="ECO:0000313" key="2">
    <source>
        <dbReference type="EMBL" id="SCB59103.1"/>
    </source>
</evidence>
<accession>A0A1C3Y3Q7</accession>
<feature type="region of interest" description="Disordered" evidence="1">
    <location>
        <begin position="122"/>
        <end position="147"/>
    </location>
</feature>
<gene>
    <name evidence="2" type="ORF">GA0061105_106149</name>
</gene>
<protein>
    <submittedName>
        <fullName evidence="2">Holo-[acyl-carrier protein] synthase</fullName>
    </submittedName>
</protein>
<name>A0A1C3Y3Q7_9HYPH</name>
<dbReference type="EMBL" id="FMAJ01000006">
    <property type="protein sequence ID" value="SCB59103.1"/>
    <property type="molecule type" value="Genomic_DNA"/>
</dbReference>
<proteinExistence type="predicted"/>
<evidence type="ECO:0000256" key="1">
    <source>
        <dbReference type="SAM" id="MobiDB-lite"/>
    </source>
</evidence>